<sequence>MKVMRRRVTPRAGGSGGAPRARRRRHRGSAPPAARRLAAGRRAASPLRQGVSRPPGRGRHFPVRRARPPPRVPASAVTVVPHARSRMTALPLLSVRDIVKSFGGARAVDGLSFEVRRGEVFGFLGPNGAGKTTTLRALLGIIRPDAGEIRFEGSAVLDRRRVGYLPEERGLLEDAVILDALVYLGTLRGLSRRAAAAAAAEWLERVGLSAHARKKLNTLSKGNQQKVQFAGAVLHRPALAVLDEPFSGLDPLNQELFSRLIRELGAQGTGVLLSAHHLNLAERLCDRFLLIAHGREALAGTLDEIRRAAAGGAGEVLELDLRAEGAPDGAVAHVVAALASHARGAPRAEARADGRVRVEAALPAGADLAPLLRALNGGLRVERVHMRALSLHEIYVRSVGGADAAAVEVADA</sequence>
<dbReference type="PANTHER" id="PTHR42711">
    <property type="entry name" value="ABC TRANSPORTER ATP-BINDING PROTEIN"/>
    <property type="match status" value="1"/>
</dbReference>
<dbReference type="InterPro" id="IPR017871">
    <property type="entry name" value="ABC_transporter-like_CS"/>
</dbReference>
<name>A0A832MKX5_UNCEI</name>
<dbReference type="Pfam" id="PF00005">
    <property type="entry name" value="ABC_tran"/>
    <property type="match status" value="1"/>
</dbReference>
<keyword evidence="3" id="KW-0547">Nucleotide-binding</keyword>
<evidence type="ECO:0000256" key="4">
    <source>
        <dbReference type="ARBA" id="ARBA00022840"/>
    </source>
</evidence>
<dbReference type="PROSITE" id="PS50893">
    <property type="entry name" value="ABC_TRANSPORTER_2"/>
    <property type="match status" value="1"/>
</dbReference>
<accession>A0A832MKX5</accession>
<dbReference type="PANTHER" id="PTHR42711:SF5">
    <property type="entry name" value="ABC TRANSPORTER ATP-BINDING PROTEIN NATA"/>
    <property type="match status" value="1"/>
</dbReference>
<evidence type="ECO:0000256" key="3">
    <source>
        <dbReference type="ARBA" id="ARBA00022741"/>
    </source>
</evidence>
<evidence type="ECO:0000256" key="1">
    <source>
        <dbReference type="ARBA" id="ARBA00005417"/>
    </source>
</evidence>
<feature type="compositionally biased region" description="Basic residues" evidence="5">
    <location>
        <begin position="56"/>
        <end position="68"/>
    </location>
</feature>
<feature type="domain" description="ABC transporter" evidence="6">
    <location>
        <begin position="93"/>
        <end position="318"/>
    </location>
</feature>
<reference evidence="7" key="1">
    <citation type="journal article" date="2020" name="mSystems">
        <title>Genome- and Community-Level Interaction Insights into Carbon Utilization and Element Cycling Functions of Hydrothermarchaeota in Hydrothermal Sediment.</title>
        <authorList>
            <person name="Zhou Z."/>
            <person name="Liu Y."/>
            <person name="Xu W."/>
            <person name="Pan J."/>
            <person name="Luo Z.H."/>
            <person name="Li M."/>
        </authorList>
    </citation>
    <scope>NUCLEOTIDE SEQUENCE [LARGE SCALE GENOMIC DNA]</scope>
    <source>
        <strain evidence="7">SpSt-381</strain>
    </source>
</reference>
<gene>
    <name evidence="7" type="ORF">ENR23_02575</name>
</gene>
<dbReference type="SMART" id="SM00382">
    <property type="entry name" value="AAA"/>
    <property type="match status" value="1"/>
</dbReference>
<dbReference type="AlphaFoldDB" id="A0A832MKX5"/>
<organism evidence="7">
    <name type="scientific">Eiseniibacteriota bacterium</name>
    <dbReference type="NCBI Taxonomy" id="2212470"/>
    <lineage>
        <taxon>Bacteria</taxon>
        <taxon>Candidatus Eiseniibacteriota</taxon>
    </lineage>
</organism>
<dbReference type="GO" id="GO:0016887">
    <property type="term" value="F:ATP hydrolysis activity"/>
    <property type="evidence" value="ECO:0007669"/>
    <property type="project" value="InterPro"/>
</dbReference>
<dbReference type="InterPro" id="IPR003593">
    <property type="entry name" value="AAA+_ATPase"/>
</dbReference>
<dbReference type="PROSITE" id="PS00211">
    <property type="entry name" value="ABC_TRANSPORTER_1"/>
    <property type="match status" value="1"/>
</dbReference>
<proteinExistence type="inferred from homology"/>
<feature type="compositionally biased region" description="Low complexity" evidence="5">
    <location>
        <begin position="29"/>
        <end position="48"/>
    </location>
</feature>
<dbReference type="EMBL" id="DSQF01000004">
    <property type="protein sequence ID" value="HGZ42306.1"/>
    <property type="molecule type" value="Genomic_DNA"/>
</dbReference>
<dbReference type="InterPro" id="IPR027417">
    <property type="entry name" value="P-loop_NTPase"/>
</dbReference>
<feature type="region of interest" description="Disordered" evidence="5">
    <location>
        <begin position="1"/>
        <end position="76"/>
    </location>
</feature>
<dbReference type="GO" id="GO:0005524">
    <property type="term" value="F:ATP binding"/>
    <property type="evidence" value="ECO:0007669"/>
    <property type="project" value="UniProtKB-KW"/>
</dbReference>
<evidence type="ECO:0000256" key="2">
    <source>
        <dbReference type="ARBA" id="ARBA00022448"/>
    </source>
</evidence>
<protein>
    <submittedName>
        <fullName evidence="7">ATP-binding cassette domain-containing protein</fullName>
    </submittedName>
</protein>
<evidence type="ECO:0000256" key="5">
    <source>
        <dbReference type="SAM" id="MobiDB-lite"/>
    </source>
</evidence>
<dbReference type="InterPro" id="IPR050763">
    <property type="entry name" value="ABC_transporter_ATP-binding"/>
</dbReference>
<comment type="similarity">
    <text evidence="1">Belongs to the ABC transporter superfamily.</text>
</comment>
<dbReference type="SUPFAM" id="SSF52540">
    <property type="entry name" value="P-loop containing nucleoside triphosphate hydrolases"/>
    <property type="match status" value="1"/>
</dbReference>
<keyword evidence="2" id="KW-0813">Transport</keyword>
<dbReference type="Gene3D" id="3.40.50.300">
    <property type="entry name" value="P-loop containing nucleotide triphosphate hydrolases"/>
    <property type="match status" value="1"/>
</dbReference>
<keyword evidence="4 7" id="KW-0067">ATP-binding</keyword>
<evidence type="ECO:0000259" key="6">
    <source>
        <dbReference type="PROSITE" id="PS50893"/>
    </source>
</evidence>
<evidence type="ECO:0000313" key="7">
    <source>
        <dbReference type="EMBL" id="HGZ42306.1"/>
    </source>
</evidence>
<dbReference type="InterPro" id="IPR003439">
    <property type="entry name" value="ABC_transporter-like_ATP-bd"/>
</dbReference>
<comment type="caution">
    <text evidence="7">The sequence shown here is derived from an EMBL/GenBank/DDBJ whole genome shotgun (WGS) entry which is preliminary data.</text>
</comment>